<evidence type="ECO:0000313" key="2">
    <source>
        <dbReference type="EnsemblMetazoa" id="PPA44125.1"/>
    </source>
</evidence>
<organism evidence="2 3">
    <name type="scientific">Pristionchus pacificus</name>
    <name type="common">Parasitic nematode worm</name>
    <dbReference type="NCBI Taxonomy" id="54126"/>
    <lineage>
        <taxon>Eukaryota</taxon>
        <taxon>Metazoa</taxon>
        <taxon>Ecdysozoa</taxon>
        <taxon>Nematoda</taxon>
        <taxon>Chromadorea</taxon>
        <taxon>Rhabditida</taxon>
        <taxon>Rhabditina</taxon>
        <taxon>Diplogasteromorpha</taxon>
        <taxon>Diplogasteroidea</taxon>
        <taxon>Neodiplogasteridae</taxon>
        <taxon>Pristionchus</taxon>
    </lineage>
</organism>
<dbReference type="Proteomes" id="UP000005239">
    <property type="component" value="Unassembled WGS sequence"/>
</dbReference>
<accession>A0A8R1UYS9</accession>
<reference evidence="3" key="1">
    <citation type="journal article" date="2008" name="Nat. Genet.">
        <title>The Pristionchus pacificus genome provides a unique perspective on nematode lifestyle and parasitism.</title>
        <authorList>
            <person name="Dieterich C."/>
            <person name="Clifton S.W."/>
            <person name="Schuster L.N."/>
            <person name="Chinwalla A."/>
            <person name="Delehaunty K."/>
            <person name="Dinkelacker I."/>
            <person name="Fulton L."/>
            <person name="Fulton R."/>
            <person name="Godfrey J."/>
            <person name="Minx P."/>
            <person name="Mitreva M."/>
            <person name="Roeseler W."/>
            <person name="Tian H."/>
            <person name="Witte H."/>
            <person name="Yang S.P."/>
            <person name="Wilson R.K."/>
            <person name="Sommer R.J."/>
        </authorList>
    </citation>
    <scope>NUCLEOTIDE SEQUENCE [LARGE SCALE GENOMIC DNA]</scope>
    <source>
        <strain evidence="3">PS312</strain>
    </source>
</reference>
<evidence type="ECO:0000256" key="1">
    <source>
        <dbReference type="SAM" id="MobiDB-lite"/>
    </source>
</evidence>
<name>A0A2A6CW46_PRIPA</name>
<accession>A0A2A6CW46</accession>
<keyword evidence="3" id="KW-1185">Reference proteome</keyword>
<feature type="compositionally biased region" description="Polar residues" evidence="1">
    <location>
        <begin position="22"/>
        <end position="31"/>
    </location>
</feature>
<proteinExistence type="predicted"/>
<dbReference type="AlphaFoldDB" id="A0A2A6CW46"/>
<evidence type="ECO:0000313" key="3">
    <source>
        <dbReference type="Proteomes" id="UP000005239"/>
    </source>
</evidence>
<reference evidence="2" key="2">
    <citation type="submission" date="2022-06" db="UniProtKB">
        <authorList>
            <consortium name="EnsemblMetazoa"/>
        </authorList>
    </citation>
    <scope>IDENTIFICATION</scope>
    <source>
        <strain evidence="2">PS312</strain>
    </source>
</reference>
<feature type="compositionally biased region" description="Basic and acidic residues" evidence="1">
    <location>
        <begin position="33"/>
        <end position="42"/>
    </location>
</feature>
<gene>
    <name evidence="2" type="primary">WBGene00282494</name>
</gene>
<dbReference type="EnsemblMetazoa" id="PPA44125.1">
    <property type="protein sequence ID" value="PPA44125.1"/>
    <property type="gene ID" value="WBGene00282494"/>
</dbReference>
<sequence length="76" mass="8482">MEKMAWLRKLLQKVKQDIVVENNNPSESITRPDTGHSAKEQSTELSPYAYTAICGTGKCRHARLDYALATGQITSE</sequence>
<feature type="region of interest" description="Disordered" evidence="1">
    <location>
        <begin position="22"/>
        <end position="42"/>
    </location>
</feature>
<protein>
    <submittedName>
        <fullName evidence="2">Uncharacterized protein</fullName>
    </submittedName>
</protein>